<evidence type="ECO:0000313" key="3">
    <source>
        <dbReference type="Proteomes" id="UP000717328"/>
    </source>
</evidence>
<feature type="region of interest" description="Disordered" evidence="1">
    <location>
        <begin position="1"/>
        <end position="38"/>
    </location>
</feature>
<sequence length="169" mass="17811">MPAGGSPQPMSADPDGSTPTRVRETVPQQPHRALPARSSGLALPKHPLYIKYSPIRWLTLKSSLRGASEGFKYNDPVGKVIAANTNSADLQDLYKSLKLLTAAVVEVARIQDIILAPPQAAPPPPNTELAQVLSAVQALSQKVTKLEIAASKAPPPPKPATKPPPAPSL</sequence>
<feature type="compositionally biased region" description="Pro residues" evidence="1">
    <location>
        <begin position="153"/>
        <end position="169"/>
    </location>
</feature>
<dbReference type="AlphaFoldDB" id="A0A9P7FRH1"/>
<name>A0A9P7FRH1_9AGAR</name>
<gene>
    <name evidence="2" type="ORF">H0H81_006917</name>
</gene>
<accession>A0A9P7FRH1</accession>
<organism evidence="2 3">
    <name type="scientific">Sphagnurus paluster</name>
    <dbReference type="NCBI Taxonomy" id="117069"/>
    <lineage>
        <taxon>Eukaryota</taxon>
        <taxon>Fungi</taxon>
        <taxon>Dikarya</taxon>
        <taxon>Basidiomycota</taxon>
        <taxon>Agaricomycotina</taxon>
        <taxon>Agaricomycetes</taxon>
        <taxon>Agaricomycetidae</taxon>
        <taxon>Agaricales</taxon>
        <taxon>Tricholomatineae</taxon>
        <taxon>Lyophyllaceae</taxon>
        <taxon>Sphagnurus</taxon>
    </lineage>
</organism>
<reference evidence="2" key="2">
    <citation type="submission" date="2021-10" db="EMBL/GenBank/DDBJ databases">
        <title>Phylogenomics reveals ancestral predisposition of the termite-cultivated fungus Termitomyces towards a domesticated lifestyle.</title>
        <authorList>
            <person name="Auxier B."/>
            <person name="Grum-Grzhimaylo A."/>
            <person name="Cardenas M.E."/>
            <person name="Lodge J.D."/>
            <person name="Laessoe T."/>
            <person name="Pedersen O."/>
            <person name="Smith M.E."/>
            <person name="Kuyper T.W."/>
            <person name="Franco-Molano E.A."/>
            <person name="Baroni T.J."/>
            <person name="Aanen D.K."/>
        </authorList>
    </citation>
    <scope>NUCLEOTIDE SEQUENCE</scope>
    <source>
        <strain evidence="2">D49</strain>
    </source>
</reference>
<keyword evidence="3" id="KW-1185">Reference proteome</keyword>
<comment type="caution">
    <text evidence="2">The sequence shown here is derived from an EMBL/GenBank/DDBJ whole genome shotgun (WGS) entry which is preliminary data.</text>
</comment>
<feature type="region of interest" description="Disordered" evidence="1">
    <location>
        <begin position="148"/>
        <end position="169"/>
    </location>
</feature>
<dbReference type="Proteomes" id="UP000717328">
    <property type="component" value="Unassembled WGS sequence"/>
</dbReference>
<dbReference type="EMBL" id="JABCKI010007524">
    <property type="protein sequence ID" value="KAG5633552.1"/>
    <property type="molecule type" value="Genomic_DNA"/>
</dbReference>
<evidence type="ECO:0000256" key="1">
    <source>
        <dbReference type="SAM" id="MobiDB-lite"/>
    </source>
</evidence>
<protein>
    <submittedName>
        <fullName evidence="2">Uncharacterized protein</fullName>
    </submittedName>
</protein>
<evidence type="ECO:0000313" key="2">
    <source>
        <dbReference type="EMBL" id="KAG5633552.1"/>
    </source>
</evidence>
<reference evidence="2" key="1">
    <citation type="submission" date="2021-02" db="EMBL/GenBank/DDBJ databases">
        <authorList>
            <person name="Nieuwenhuis M."/>
            <person name="Van De Peppel L.J.J."/>
        </authorList>
    </citation>
    <scope>NUCLEOTIDE SEQUENCE</scope>
    <source>
        <strain evidence="2">D49</strain>
    </source>
</reference>
<proteinExistence type="predicted"/>